<evidence type="ECO:0000256" key="1">
    <source>
        <dbReference type="ARBA" id="ARBA00000085"/>
    </source>
</evidence>
<dbReference type="PATRIC" id="fig|80878.5.peg.69"/>
<evidence type="ECO:0000256" key="12">
    <source>
        <dbReference type="ARBA" id="ARBA00022989"/>
    </source>
</evidence>
<evidence type="ECO:0000259" key="29">
    <source>
        <dbReference type="PROSITE" id="PS50113"/>
    </source>
</evidence>
<dbReference type="CDD" id="cd17546">
    <property type="entry name" value="REC_hyHK_CKI1_RcsC-like"/>
    <property type="match status" value="1"/>
</dbReference>
<dbReference type="Pfam" id="PF03707">
    <property type="entry name" value="MHYT"/>
    <property type="match status" value="3"/>
</dbReference>
<dbReference type="CDD" id="cd16922">
    <property type="entry name" value="HATPase_EvgS-ArcB-TorS-like"/>
    <property type="match status" value="1"/>
</dbReference>
<evidence type="ECO:0000256" key="10">
    <source>
        <dbReference type="ARBA" id="ARBA00022777"/>
    </source>
</evidence>
<dbReference type="CDD" id="cd00082">
    <property type="entry name" value="HisKA"/>
    <property type="match status" value="1"/>
</dbReference>
<comment type="function">
    <text evidence="16">Member of the two-component regulatory system BvgS/BvgA. Phosphorylates BvgA via a four-step phosphorelay in response to environmental signals.</text>
</comment>
<protein>
    <recommendedName>
        <fullName evidence="21">Sensor protein FixL</fullName>
        <ecNumber evidence="3">2.7.13.3</ecNumber>
    </recommendedName>
    <alternativeName>
        <fullName evidence="19">Sensory/regulatory protein RpfC</fullName>
    </alternativeName>
    <alternativeName>
        <fullName evidence="20">Virulence sensor protein BvgS</fullName>
    </alternativeName>
</protein>
<dbReference type="InterPro" id="IPR000014">
    <property type="entry name" value="PAS"/>
</dbReference>
<evidence type="ECO:0000256" key="17">
    <source>
        <dbReference type="ARBA" id="ARBA00059827"/>
    </source>
</evidence>
<evidence type="ECO:0000259" key="28">
    <source>
        <dbReference type="PROSITE" id="PS50112"/>
    </source>
</evidence>
<dbReference type="InterPro" id="IPR036890">
    <property type="entry name" value="HATPase_C_sf"/>
</dbReference>
<feature type="domain" description="Response regulatory" evidence="27">
    <location>
        <begin position="903"/>
        <end position="1022"/>
    </location>
</feature>
<keyword evidence="12 24" id="KW-1133">Transmembrane helix</keyword>
<feature type="transmembrane region" description="Helical" evidence="24">
    <location>
        <begin position="188"/>
        <end position="212"/>
    </location>
</feature>
<dbReference type="PROSITE" id="PS50110">
    <property type="entry name" value="RESPONSE_REGULATORY"/>
    <property type="match status" value="1"/>
</dbReference>
<evidence type="ECO:0000256" key="7">
    <source>
        <dbReference type="ARBA" id="ARBA00022692"/>
    </source>
</evidence>
<feature type="domain" description="MHYT" evidence="31">
    <location>
        <begin position="20"/>
        <end position="215"/>
    </location>
</feature>
<dbReference type="CDD" id="cd00130">
    <property type="entry name" value="PAS"/>
    <property type="match status" value="3"/>
</dbReference>
<keyword evidence="33" id="KW-1185">Reference proteome</keyword>
<proteinExistence type="predicted"/>
<sequence length="1255" mass="137440">MLDLFFLNNAQPYPLLWAQHDPWLVTLSVAMAVLASVLALETAGLARSADTRFMRKMARGSGAMALGGGIWSMHFIGMLAFTVLGRGRFDPWMTALSILASVAASWVALALLMRHEISRTAMVVGGVLVGAGISAMHYIGMEASQWAPIMRFDPWGFAASLLVAVLLAIGALWVRFGLERVVRWQARWLNLAAGAVMGLAIAAPHYVAMAALRFIDAPSELELATTVEGTSLALAVAAVALVIGGLVIAINVGLRYRQMFLQMQQSESRLRAIADTAVNGMVMIDAQGRVQSFNAAAERILGWRPEDVVGQNVSILMPEPDRSRHHTYIQRYLQGQGGGLIGGNGREVLALRPDGSTVPIRISIGRVPLDGDPVFVGFINDLTQRRAMEQELKASEQRLRSLIGNIPGVTFRCRYDADWTMLFISDAVTALTGWLPQDFLEGRVNFTQLTLPEEVDRLWAEVSTAIQEHRPYLVEFGLRDRDGRLRWVSESGRPVVGDDGQVLWIDGVIMDMTAFKERNAEFESIVRSINRALAVVEFDMQGHVLHANDNFLNLMGYDLQEIVGQHHRMFCEPVYVQTEAYVQFWEQLRSGQLDGGEYLRLGKDGRRIWIQATYNPIFDAKGQPFKVVKFETDITQRRAMEQELRAAKDRAEQAATARSTFLANMSHEIRTPMNAIIGFTETLLDTPLDAGQRRHLATVHQAARSLLRLLNDILDTAKLEKGAVELELADLSVQEVCEQILASLRIQATKKGLDLQLQVAPSVPAYLHGDALRLQQILLNLLGNALKFTEAGRVQLRIDYERTGTGWLLLEVEDTGIGIASQHLDRIFDPFAQADASTTRRFGGTGLGTTITRQLTELMGGTISVRSTVGVGTTFTVRLPLPEGQPAPAQPTALPGVALPPLRILAVDDVPANIELLQIHLDRGRHQTTIARDGQEAVEAFCNGRFDVVLMDLQMPGMDGLEATRRIRAFEQAQRRKAVPIIALSASVLEQDRRNARAAGMDGFASKPLEPARLFREIARVLSLHATGDAMDWGTLFTNTRPSGLGALAAGAGLPPAIDWERGLQLWGQMPLLRDALARLLQEHEGTPAALQTLAAQRDLAGVRALAHRLRGAAGNLALKPLQTLTQRIEEAAASMDATALPLLLNQLPASLAAVHHALAQDARQPAGSAAEGSLHAPLSDAQRTQARSAAQALQQALENAELAQPPLDLLAQLLPATAMEPLQDAIDTFDFDQALQQLQQLRTHWIDEPTENPA</sequence>
<keyword evidence="6" id="KW-0808">Transferase</keyword>
<feature type="domain" description="PAC" evidence="29">
    <location>
        <begin position="472"/>
        <end position="524"/>
    </location>
</feature>
<dbReference type="InterPro" id="IPR011006">
    <property type="entry name" value="CheY-like_superfamily"/>
</dbReference>
<dbReference type="FunFam" id="1.10.287.130:FF:000002">
    <property type="entry name" value="Two-component osmosensing histidine kinase"/>
    <property type="match status" value="1"/>
</dbReference>
<evidence type="ECO:0000256" key="23">
    <source>
        <dbReference type="PROSITE-ProRule" id="PRU00169"/>
    </source>
</evidence>
<evidence type="ECO:0000256" key="22">
    <source>
        <dbReference type="PROSITE-ProRule" id="PRU00110"/>
    </source>
</evidence>
<feature type="domain" description="PAC" evidence="29">
    <location>
        <begin position="594"/>
        <end position="646"/>
    </location>
</feature>
<dbReference type="PROSITE" id="PS50109">
    <property type="entry name" value="HIS_KIN"/>
    <property type="match status" value="1"/>
</dbReference>
<dbReference type="PROSITE" id="PS50924">
    <property type="entry name" value="MHYT"/>
    <property type="match status" value="1"/>
</dbReference>
<feature type="transmembrane region" description="Helical" evidence="24">
    <location>
        <begin position="120"/>
        <end position="140"/>
    </location>
</feature>
<comment type="subcellular location">
    <subcellularLocation>
        <location evidence="2">Cell membrane</location>
        <topology evidence="2">Multi-pass membrane protein</topology>
    </subcellularLocation>
</comment>
<dbReference type="InterPro" id="IPR008207">
    <property type="entry name" value="Sig_transdc_His_kin_Hpt_dom"/>
</dbReference>
<dbReference type="EC" id="2.7.13.3" evidence="3"/>
<evidence type="ECO:0000256" key="8">
    <source>
        <dbReference type="ARBA" id="ARBA00022729"/>
    </source>
</evidence>
<gene>
    <name evidence="32" type="ORF">RP29_04300</name>
</gene>
<dbReference type="InterPro" id="IPR013655">
    <property type="entry name" value="PAS_fold_3"/>
</dbReference>
<dbReference type="SUPFAM" id="SSF52172">
    <property type="entry name" value="CheY-like"/>
    <property type="match status" value="1"/>
</dbReference>
<dbReference type="PROSITE" id="PS50894">
    <property type="entry name" value="HPT"/>
    <property type="match status" value="1"/>
</dbReference>
<evidence type="ECO:0000256" key="2">
    <source>
        <dbReference type="ARBA" id="ARBA00004651"/>
    </source>
</evidence>
<comment type="subunit">
    <text evidence="18">At low DSF concentrations, interacts with RpfF.</text>
</comment>
<dbReference type="InterPro" id="IPR001610">
    <property type="entry name" value="PAC"/>
</dbReference>
<dbReference type="NCBIfam" id="TIGR00229">
    <property type="entry name" value="sensory_box"/>
    <property type="match status" value="3"/>
</dbReference>
<dbReference type="SMART" id="SM00448">
    <property type="entry name" value="REC"/>
    <property type="match status" value="1"/>
</dbReference>
<evidence type="ECO:0000256" key="16">
    <source>
        <dbReference type="ARBA" id="ARBA00058004"/>
    </source>
</evidence>
<keyword evidence="7 24" id="KW-0812">Transmembrane</keyword>
<dbReference type="Gene3D" id="1.10.287.130">
    <property type="match status" value="1"/>
</dbReference>
<dbReference type="InterPro" id="IPR013767">
    <property type="entry name" value="PAS_fold"/>
</dbReference>
<dbReference type="FunFam" id="3.30.565.10:FF:000010">
    <property type="entry name" value="Sensor histidine kinase RcsC"/>
    <property type="match status" value="1"/>
</dbReference>
<feature type="transmembrane region" description="Helical" evidence="24">
    <location>
        <begin position="23"/>
        <end position="43"/>
    </location>
</feature>
<dbReference type="SMART" id="SM00086">
    <property type="entry name" value="PAC"/>
    <property type="match status" value="3"/>
</dbReference>
<evidence type="ECO:0000313" key="33">
    <source>
        <dbReference type="Proteomes" id="UP000032566"/>
    </source>
</evidence>
<dbReference type="Pfam" id="PF00512">
    <property type="entry name" value="HisKA"/>
    <property type="match status" value="1"/>
</dbReference>
<dbReference type="Pfam" id="PF00989">
    <property type="entry name" value="PAS"/>
    <property type="match status" value="1"/>
</dbReference>
<evidence type="ECO:0000256" key="24">
    <source>
        <dbReference type="PROSITE-ProRule" id="PRU00244"/>
    </source>
</evidence>
<name>A0A0D7KES3_9BURK</name>
<dbReference type="InterPro" id="IPR001789">
    <property type="entry name" value="Sig_transdc_resp-reg_receiver"/>
</dbReference>
<keyword evidence="13" id="KW-0902">Two-component regulatory system</keyword>
<dbReference type="PANTHER" id="PTHR45339">
    <property type="entry name" value="HYBRID SIGNAL TRANSDUCTION HISTIDINE KINASE J"/>
    <property type="match status" value="1"/>
</dbReference>
<dbReference type="EMBL" id="JXYQ01000010">
    <property type="protein sequence ID" value="KJA11703.1"/>
    <property type="molecule type" value="Genomic_DNA"/>
</dbReference>
<dbReference type="RefSeq" id="WP_044396225.1">
    <property type="nucleotide sequence ID" value="NZ_JXYQ01000010.1"/>
</dbReference>
<comment type="catalytic activity">
    <reaction evidence="1">
        <text>ATP + protein L-histidine = ADP + protein N-phospho-L-histidine.</text>
        <dbReference type="EC" id="2.7.13.3"/>
    </reaction>
</comment>
<dbReference type="Gene3D" id="3.30.565.10">
    <property type="entry name" value="Histidine kinase-like ATPase, C-terminal domain"/>
    <property type="match status" value="1"/>
</dbReference>
<keyword evidence="10 32" id="KW-0418">Kinase</keyword>
<comment type="caution">
    <text evidence="32">The sequence shown here is derived from an EMBL/GenBank/DDBJ whole genome shotgun (WGS) entry which is preliminary data.</text>
</comment>
<feature type="transmembrane region" description="Helical" evidence="24">
    <location>
        <begin position="155"/>
        <end position="176"/>
    </location>
</feature>
<dbReference type="PROSITE" id="PS50113">
    <property type="entry name" value="PAC"/>
    <property type="match status" value="3"/>
</dbReference>
<evidence type="ECO:0000256" key="3">
    <source>
        <dbReference type="ARBA" id="ARBA00012438"/>
    </source>
</evidence>
<evidence type="ECO:0000259" key="27">
    <source>
        <dbReference type="PROSITE" id="PS50110"/>
    </source>
</evidence>
<dbReference type="GO" id="GO:0005524">
    <property type="term" value="F:ATP binding"/>
    <property type="evidence" value="ECO:0007669"/>
    <property type="project" value="UniProtKB-KW"/>
</dbReference>
<dbReference type="SMART" id="SM00091">
    <property type="entry name" value="PAS"/>
    <property type="match status" value="3"/>
</dbReference>
<dbReference type="Pfam" id="PF01627">
    <property type="entry name" value="Hpt"/>
    <property type="match status" value="1"/>
</dbReference>
<evidence type="ECO:0000259" key="31">
    <source>
        <dbReference type="PROSITE" id="PS50924"/>
    </source>
</evidence>
<keyword evidence="15 24" id="KW-0472">Membrane</keyword>
<evidence type="ECO:0000256" key="14">
    <source>
        <dbReference type="ARBA" id="ARBA00023026"/>
    </source>
</evidence>
<feature type="transmembrane region" description="Helical" evidence="24">
    <location>
        <begin position="232"/>
        <end position="254"/>
    </location>
</feature>
<dbReference type="GO" id="GO:0006355">
    <property type="term" value="P:regulation of DNA-templated transcription"/>
    <property type="evidence" value="ECO:0007669"/>
    <property type="project" value="InterPro"/>
</dbReference>
<dbReference type="Pfam" id="PF08447">
    <property type="entry name" value="PAS_3"/>
    <property type="match status" value="2"/>
</dbReference>
<dbReference type="Gene3D" id="3.30.450.20">
    <property type="entry name" value="PAS domain"/>
    <property type="match status" value="3"/>
</dbReference>
<evidence type="ECO:0000256" key="4">
    <source>
        <dbReference type="ARBA" id="ARBA00022475"/>
    </source>
</evidence>
<dbReference type="InterPro" id="IPR003594">
    <property type="entry name" value="HATPase_dom"/>
</dbReference>
<dbReference type="SUPFAM" id="SSF55785">
    <property type="entry name" value="PYP-like sensor domain (PAS domain)"/>
    <property type="match status" value="3"/>
</dbReference>
<dbReference type="Gene3D" id="1.20.120.160">
    <property type="entry name" value="HPT domain"/>
    <property type="match status" value="1"/>
</dbReference>
<keyword evidence="11" id="KW-0067">ATP-binding</keyword>
<feature type="domain" description="PAS" evidence="28">
    <location>
        <begin position="518"/>
        <end position="565"/>
    </location>
</feature>
<feature type="region of interest" description="Disordered" evidence="25">
    <location>
        <begin position="1164"/>
        <end position="1193"/>
    </location>
</feature>
<dbReference type="SUPFAM" id="SSF55874">
    <property type="entry name" value="ATPase domain of HSP90 chaperone/DNA topoisomerase II/histidine kinase"/>
    <property type="match status" value="1"/>
</dbReference>
<dbReference type="PANTHER" id="PTHR45339:SF1">
    <property type="entry name" value="HYBRID SIGNAL TRANSDUCTION HISTIDINE KINASE J"/>
    <property type="match status" value="1"/>
</dbReference>
<evidence type="ECO:0000256" key="21">
    <source>
        <dbReference type="ARBA" id="ARBA00070616"/>
    </source>
</evidence>
<evidence type="ECO:0000256" key="18">
    <source>
        <dbReference type="ARBA" id="ARBA00064003"/>
    </source>
</evidence>
<dbReference type="InterPro" id="IPR004358">
    <property type="entry name" value="Sig_transdc_His_kin-like_C"/>
</dbReference>
<dbReference type="PROSITE" id="PS50112">
    <property type="entry name" value="PAS"/>
    <property type="match status" value="3"/>
</dbReference>
<evidence type="ECO:0000256" key="5">
    <source>
        <dbReference type="ARBA" id="ARBA00022553"/>
    </source>
</evidence>
<evidence type="ECO:0000256" key="6">
    <source>
        <dbReference type="ARBA" id="ARBA00022679"/>
    </source>
</evidence>
<dbReference type="GO" id="GO:0000155">
    <property type="term" value="F:phosphorelay sensor kinase activity"/>
    <property type="evidence" value="ECO:0007669"/>
    <property type="project" value="InterPro"/>
</dbReference>
<feature type="transmembrane region" description="Helical" evidence="24">
    <location>
        <begin position="91"/>
        <end position="113"/>
    </location>
</feature>
<evidence type="ECO:0000259" key="26">
    <source>
        <dbReference type="PROSITE" id="PS50109"/>
    </source>
</evidence>
<dbReference type="InterPro" id="IPR005467">
    <property type="entry name" value="His_kinase_dom"/>
</dbReference>
<evidence type="ECO:0000256" key="9">
    <source>
        <dbReference type="ARBA" id="ARBA00022741"/>
    </source>
</evidence>
<feature type="modified residue" description="Phosphohistidine" evidence="22">
    <location>
        <position position="1108"/>
    </location>
</feature>
<keyword evidence="9" id="KW-0547">Nucleotide-binding</keyword>
<evidence type="ECO:0000256" key="19">
    <source>
        <dbReference type="ARBA" id="ARBA00068150"/>
    </source>
</evidence>
<dbReference type="FunFam" id="3.30.450.20:FF:000060">
    <property type="entry name" value="Sensor protein FixL"/>
    <property type="match status" value="1"/>
</dbReference>
<feature type="domain" description="PAS" evidence="28">
    <location>
        <begin position="266"/>
        <end position="336"/>
    </location>
</feature>
<keyword evidence="8" id="KW-0732">Signal</keyword>
<evidence type="ECO:0000256" key="11">
    <source>
        <dbReference type="ARBA" id="ARBA00022840"/>
    </source>
</evidence>
<comment type="function">
    <text evidence="17">Putative oxygen sensor; modulates the activity of FixJ, a transcriptional activator of nitrogen fixation fixK gene. FixL probably acts as a kinase that phosphorylates FixJ.</text>
</comment>
<keyword evidence="5 23" id="KW-0597">Phosphoprotein</keyword>
<dbReference type="SMART" id="SM00388">
    <property type="entry name" value="HisKA"/>
    <property type="match status" value="1"/>
</dbReference>
<dbReference type="InterPro" id="IPR005330">
    <property type="entry name" value="MHYT_dom"/>
</dbReference>
<dbReference type="SMART" id="SM00387">
    <property type="entry name" value="HATPase_c"/>
    <property type="match status" value="1"/>
</dbReference>
<feature type="domain" description="Histidine kinase" evidence="26">
    <location>
        <begin position="664"/>
        <end position="883"/>
    </location>
</feature>
<evidence type="ECO:0000313" key="32">
    <source>
        <dbReference type="EMBL" id="KJA11703.1"/>
    </source>
</evidence>
<dbReference type="OrthoDB" id="9810730at2"/>
<evidence type="ECO:0000256" key="20">
    <source>
        <dbReference type="ARBA" id="ARBA00070152"/>
    </source>
</evidence>
<keyword evidence="14" id="KW-0843">Virulence</keyword>
<dbReference type="InterPro" id="IPR036097">
    <property type="entry name" value="HisK_dim/P_sf"/>
</dbReference>
<dbReference type="InterPro" id="IPR035965">
    <property type="entry name" value="PAS-like_dom_sf"/>
</dbReference>
<feature type="domain" description="PAS" evidence="28">
    <location>
        <begin position="395"/>
        <end position="469"/>
    </location>
</feature>
<dbReference type="InterPro" id="IPR000700">
    <property type="entry name" value="PAS-assoc_C"/>
</dbReference>
<feature type="domain" description="PAC" evidence="29">
    <location>
        <begin position="344"/>
        <end position="394"/>
    </location>
</feature>
<dbReference type="InterPro" id="IPR003661">
    <property type="entry name" value="HisK_dim/P_dom"/>
</dbReference>
<dbReference type="PRINTS" id="PR00344">
    <property type="entry name" value="BCTRLSENSOR"/>
</dbReference>
<feature type="transmembrane region" description="Helical" evidence="24">
    <location>
        <begin position="63"/>
        <end position="85"/>
    </location>
</feature>
<evidence type="ECO:0000256" key="15">
    <source>
        <dbReference type="ARBA" id="ARBA00023136"/>
    </source>
</evidence>
<feature type="domain" description="HPt" evidence="30">
    <location>
        <begin position="1069"/>
        <end position="1162"/>
    </location>
</feature>
<feature type="modified residue" description="4-aspartylphosphate" evidence="23">
    <location>
        <position position="952"/>
    </location>
</feature>
<reference evidence="32 33" key="1">
    <citation type="submission" date="2014-12" db="EMBL/GenBank/DDBJ databases">
        <title>Isolation of bacteria from lake water.</title>
        <authorList>
            <person name="Sheng K.-Y."/>
            <person name="Chin P.-S."/>
            <person name="Chan K.-G."/>
            <person name="Tan G.S."/>
        </authorList>
    </citation>
    <scope>NUCLEOTIDE SEQUENCE [LARGE SCALE GENOMIC DNA]</scope>
    <source>
        <strain evidence="32 33">KY4</strain>
    </source>
</reference>
<dbReference type="SUPFAM" id="SSF47384">
    <property type="entry name" value="Homodimeric domain of signal transducing histidine kinase"/>
    <property type="match status" value="1"/>
</dbReference>
<dbReference type="STRING" id="80878.RP29_04300"/>
<evidence type="ECO:0000259" key="30">
    <source>
        <dbReference type="PROSITE" id="PS50894"/>
    </source>
</evidence>
<evidence type="ECO:0000256" key="25">
    <source>
        <dbReference type="SAM" id="MobiDB-lite"/>
    </source>
</evidence>
<dbReference type="Proteomes" id="UP000032566">
    <property type="component" value="Unassembled WGS sequence"/>
</dbReference>
<dbReference type="InterPro" id="IPR036641">
    <property type="entry name" value="HPT_dom_sf"/>
</dbReference>
<feature type="compositionally biased region" description="Low complexity" evidence="25">
    <location>
        <begin position="1182"/>
        <end position="1193"/>
    </location>
</feature>
<dbReference type="GO" id="GO:0005886">
    <property type="term" value="C:plasma membrane"/>
    <property type="evidence" value="ECO:0007669"/>
    <property type="project" value="UniProtKB-SubCell"/>
</dbReference>
<dbReference type="Pfam" id="PF00072">
    <property type="entry name" value="Response_reg"/>
    <property type="match status" value="1"/>
</dbReference>
<keyword evidence="4" id="KW-1003">Cell membrane</keyword>
<evidence type="ECO:0000256" key="13">
    <source>
        <dbReference type="ARBA" id="ARBA00023012"/>
    </source>
</evidence>
<dbReference type="CDD" id="cd00088">
    <property type="entry name" value="HPT"/>
    <property type="match status" value="1"/>
</dbReference>
<organism evidence="32 33">
    <name type="scientific">Acidovorax temperans</name>
    <dbReference type="NCBI Taxonomy" id="80878"/>
    <lineage>
        <taxon>Bacteria</taxon>
        <taxon>Pseudomonadati</taxon>
        <taxon>Pseudomonadota</taxon>
        <taxon>Betaproteobacteria</taxon>
        <taxon>Burkholderiales</taxon>
        <taxon>Comamonadaceae</taxon>
        <taxon>Acidovorax</taxon>
    </lineage>
</organism>
<dbReference type="Gene3D" id="3.40.50.2300">
    <property type="match status" value="1"/>
</dbReference>
<dbReference type="Pfam" id="PF02518">
    <property type="entry name" value="HATPase_c"/>
    <property type="match status" value="1"/>
</dbReference>
<accession>A0A0D7KES3</accession>
<dbReference type="SUPFAM" id="SSF47226">
    <property type="entry name" value="Histidine-containing phosphotransfer domain, HPT domain"/>
    <property type="match status" value="1"/>
</dbReference>
<dbReference type="AlphaFoldDB" id="A0A0D7KES3"/>